<dbReference type="PRINTS" id="PR00032">
    <property type="entry name" value="HTHARAC"/>
</dbReference>
<dbReference type="SUPFAM" id="SSF46689">
    <property type="entry name" value="Homeodomain-like"/>
    <property type="match status" value="1"/>
</dbReference>
<dbReference type="Proteomes" id="UP000295636">
    <property type="component" value="Unassembled WGS sequence"/>
</dbReference>
<dbReference type="PROSITE" id="PS01124">
    <property type="entry name" value="HTH_ARAC_FAMILY_2"/>
    <property type="match status" value="1"/>
</dbReference>
<name>A0A4R5KDD6_9BACL</name>
<dbReference type="SMART" id="SM00342">
    <property type="entry name" value="HTH_ARAC"/>
    <property type="match status" value="1"/>
</dbReference>
<evidence type="ECO:0000256" key="2">
    <source>
        <dbReference type="ARBA" id="ARBA00023125"/>
    </source>
</evidence>
<keyword evidence="3" id="KW-0804">Transcription</keyword>
<evidence type="ECO:0000313" key="5">
    <source>
        <dbReference type="EMBL" id="TDF92528.1"/>
    </source>
</evidence>
<proteinExistence type="predicted"/>
<sequence>MHMELLVTKNEAVVQMMRDRFLIDLISDKGNKLNRWNGQIAGLSLERYMSFPAIALVECAGCSADAHEKRQHAERLRAALEPELRDEMAVFLDGEGRVCLLFPWAVRELLETVQQRFGGRFPFATNIGVGIPRSRFADLHHSYRQAEQSLRHKFYKGSGQVIHFAEIKPYLPTAEYPYAIEEELGYCVKSADHAEEIECKVDLFYERLLCRGPIRIDEVYEMTIRLLIGLEKKGLADADKESAYKKYEIMPIVHMETLNEIKSYLKSYLTELWKSLLQKNGHRSIIEKTIQYMEQECQHASLNSVSQKVYMTPTYLSLLFKMSTGKTFIEQLTDIRIDKAKHLLKHSMLKNYEIAEKVGYHDSRYFSQIFKKKVGLSPSVYRESAGK</sequence>
<dbReference type="GO" id="GO:0043565">
    <property type="term" value="F:sequence-specific DNA binding"/>
    <property type="evidence" value="ECO:0007669"/>
    <property type="project" value="InterPro"/>
</dbReference>
<dbReference type="PANTHER" id="PTHR43280">
    <property type="entry name" value="ARAC-FAMILY TRANSCRIPTIONAL REGULATOR"/>
    <property type="match status" value="1"/>
</dbReference>
<dbReference type="Pfam" id="PF12833">
    <property type="entry name" value="HTH_18"/>
    <property type="match status" value="1"/>
</dbReference>
<dbReference type="OrthoDB" id="324626at2"/>
<dbReference type="AlphaFoldDB" id="A0A4R5KDD6"/>
<feature type="domain" description="HTH araC/xylS-type" evidence="4">
    <location>
        <begin position="287"/>
        <end position="384"/>
    </location>
</feature>
<reference evidence="5 6" key="1">
    <citation type="submission" date="2019-03" db="EMBL/GenBank/DDBJ databases">
        <title>This is whole genome sequence of Paenibacillus sp MS74 strain.</title>
        <authorList>
            <person name="Trinh H.N."/>
        </authorList>
    </citation>
    <scope>NUCLEOTIDE SEQUENCE [LARGE SCALE GENOMIC DNA]</scope>
    <source>
        <strain evidence="5 6">MS74</strain>
    </source>
</reference>
<dbReference type="EMBL" id="SMRT01000020">
    <property type="protein sequence ID" value="TDF92528.1"/>
    <property type="molecule type" value="Genomic_DNA"/>
</dbReference>
<dbReference type="GO" id="GO:0003700">
    <property type="term" value="F:DNA-binding transcription factor activity"/>
    <property type="evidence" value="ECO:0007669"/>
    <property type="project" value="InterPro"/>
</dbReference>
<dbReference type="InterPro" id="IPR041522">
    <property type="entry name" value="CdaR_GGDEF"/>
</dbReference>
<gene>
    <name evidence="5" type="ORF">E1757_29515</name>
</gene>
<evidence type="ECO:0000256" key="1">
    <source>
        <dbReference type="ARBA" id="ARBA00023015"/>
    </source>
</evidence>
<keyword evidence="2" id="KW-0238">DNA-binding</keyword>
<keyword evidence="6" id="KW-1185">Reference proteome</keyword>
<evidence type="ECO:0000259" key="4">
    <source>
        <dbReference type="PROSITE" id="PS01124"/>
    </source>
</evidence>
<evidence type="ECO:0000256" key="3">
    <source>
        <dbReference type="ARBA" id="ARBA00023163"/>
    </source>
</evidence>
<dbReference type="Pfam" id="PF17853">
    <property type="entry name" value="GGDEF_2"/>
    <property type="match status" value="1"/>
</dbReference>
<comment type="caution">
    <text evidence="5">The sequence shown here is derived from an EMBL/GenBank/DDBJ whole genome shotgun (WGS) entry which is preliminary data.</text>
</comment>
<protein>
    <submittedName>
        <fullName evidence="5">AraC family transcriptional regulator</fullName>
    </submittedName>
</protein>
<organism evidence="5 6">
    <name type="scientific">Paenibacillus piri</name>
    <dbReference type="NCBI Taxonomy" id="2547395"/>
    <lineage>
        <taxon>Bacteria</taxon>
        <taxon>Bacillati</taxon>
        <taxon>Bacillota</taxon>
        <taxon>Bacilli</taxon>
        <taxon>Bacillales</taxon>
        <taxon>Paenibacillaceae</taxon>
        <taxon>Paenibacillus</taxon>
    </lineage>
</organism>
<accession>A0A4R5KDD6</accession>
<dbReference type="InterPro" id="IPR020449">
    <property type="entry name" value="Tscrpt_reg_AraC-type_HTH"/>
</dbReference>
<dbReference type="PANTHER" id="PTHR43280:SF2">
    <property type="entry name" value="HTH-TYPE TRANSCRIPTIONAL REGULATOR EXSA"/>
    <property type="match status" value="1"/>
</dbReference>
<dbReference type="Gene3D" id="1.10.10.60">
    <property type="entry name" value="Homeodomain-like"/>
    <property type="match status" value="2"/>
</dbReference>
<dbReference type="InterPro" id="IPR009057">
    <property type="entry name" value="Homeodomain-like_sf"/>
</dbReference>
<evidence type="ECO:0000313" key="6">
    <source>
        <dbReference type="Proteomes" id="UP000295636"/>
    </source>
</evidence>
<dbReference type="InterPro" id="IPR018060">
    <property type="entry name" value="HTH_AraC"/>
</dbReference>
<keyword evidence="1" id="KW-0805">Transcription regulation</keyword>
<dbReference type="RefSeq" id="WP_133235031.1">
    <property type="nucleotide sequence ID" value="NZ_SMRT01000020.1"/>
</dbReference>